<gene>
    <name evidence="11" type="ORF">CMU_029480</name>
</gene>
<dbReference type="InterPro" id="IPR029063">
    <property type="entry name" value="SAM-dependent_MTases_sf"/>
</dbReference>
<keyword evidence="5" id="KW-0489">Methyltransferase</keyword>
<dbReference type="Pfam" id="PF12589">
    <property type="entry name" value="WBS_methylT"/>
    <property type="match status" value="1"/>
</dbReference>
<proteinExistence type="inferred from homology"/>
<reference evidence="11" key="1">
    <citation type="submission" date="2008-06" db="EMBL/GenBank/DDBJ databases">
        <authorList>
            <person name="Lorenzi H."/>
            <person name="Inman J."/>
            <person name="Miller J."/>
            <person name="Schobel S."/>
            <person name="Amedeo P."/>
            <person name="Caler E.V."/>
            <person name="da Silva J."/>
        </authorList>
    </citation>
    <scope>NUCLEOTIDE SEQUENCE [LARGE SCALE GENOMIC DNA]</scope>
    <source>
        <strain evidence="11">RN66</strain>
    </source>
</reference>
<evidence type="ECO:0000256" key="4">
    <source>
        <dbReference type="ARBA" id="ARBA00022490"/>
    </source>
</evidence>
<dbReference type="CDD" id="cd02440">
    <property type="entry name" value="AdoMet_MTases"/>
    <property type="match status" value="1"/>
</dbReference>
<protein>
    <submittedName>
        <fullName evidence="11">Uncharacterized protein</fullName>
    </submittedName>
</protein>
<dbReference type="GO" id="GO:0070476">
    <property type="term" value="P:rRNA (guanine-N7)-methylation"/>
    <property type="evidence" value="ECO:0007669"/>
    <property type="project" value="InterPro"/>
</dbReference>
<dbReference type="SUPFAM" id="SSF53335">
    <property type="entry name" value="S-adenosyl-L-methionine-dependent methyltransferases"/>
    <property type="match status" value="1"/>
</dbReference>
<dbReference type="AlphaFoldDB" id="B6AI32"/>
<dbReference type="GO" id="GO:0016435">
    <property type="term" value="F:rRNA (guanine) methyltransferase activity"/>
    <property type="evidence" value="ECO:0007669"/>
    <property type="project" value="InterPro"/>
</dbReference>
<dbReference type="GeneID" id="6997278"/>
<organism evidence="11 12">
    <name type="scientific">Cryptosporidium muris (strain RN66)</name>
    <dbReference type="NCBI Taxonomy" id="441375"/>
    <lineage>
        <taxon>Eukaryota</taxon>
        <taxon>Sar</taxon>
        <taxon>Alveolata</taxon>
        <taxon>Apicomplexa</taxon>
        <taxon>Conoidasida</taxon>
        <taxon>Coccidia</taxon>
        <taxon>Eucoccidiorida</taxon>
        <taxon>Eimeriorina</taxon>
        <taxon>Cryptosporidiidae</taxon>
        <taxon>Cryptosporidium</taxon>
    </lineage>
</organism>
<dbReference type="eggNOG" id="KOG1541">
    <property type="taxonomic scope" value="Eukaryota"/>
</dbReference>
<dbReference type="OrthoDB" id="2877at2759"/>
<evidence type="ECO:0000259" key="10">
    <source>
        <dbReference type="Pfam" id="PF13649"/>
    </source>
</evidence>
<dbReference type="Gene3D" id="3.40.50.150">
    <property type="entry name" value="Vaccinia Virus protein VP39"/>
    <property type="match status" value="1"/>
</dbReference>
<dbReference type="RefSeq" id="XP_002142222.1">
    <property type="nucleotide sequence ID" value="XM_002142186.1"/>
</dbReference>
<evidence type="ECO:0000256" key="3">
    <source>
        <dbReference type="ARBA" id="ARBA00005547"/>
    </source>
</evidence>
<sequence>MVRPEIQAPPDVFYNDREAKKYASCSRILEIQTRMSERAIELLLLPQKPCMILDIGCGTGISGSVLEEYGHYWIGIDISRNMLNMLDIYEPDSESSGDALLADMGEDIRFRPGVFDGAISISAIQWLCNADSKEHEPYQRLLIFFQWLFISLNRGSRAIFQFYPDSSSQVEMITSAALKCGFGGGLLVDFPNSTKAKKYFLCLWAGFNPNIQDLKPNLTNEDEKQYNTIRHEPRSRGILKNKGRRGKDNVRVKSKEWILEKKKVQRLKGHNVRPDSKYTGRKRANGF</sequence>
<dbReference type="Pfam" id="PF13649">
    <property type="entry name" value="Methyltransf_25"/>
    <property type="match status" value="1"/>
</dbReference>
<evidence type="ECO:0000256" key="8">
    <source>
        <dbReference type="ARBA" id="ARBA00023242"/>
    </source>
</evidence>
<evidence type="ECO:0000256" key="1">
    <source>
        <dbReference type="ARBA" id="ARBA00004123"/>
    </source>
</evidence>
<dbReference type="PANTHER" id="PTHR12734">
    <property type="entry name" value="METHYLTRANSFERASE-RELATED"/>
    <property type="match status" value="1"/>
</dbReference>
<evidence type="ECO:0000256" key="7">
    <source>
        <dbReference type="ARBA" id="ARBA00022691"/>
    </source>
</evidence>
<dbReference type="STRING" id="441375.B6AI32"/>
<evidence type="ECO:0000259" key="9">
    <source>
        <dbReference type="Pfam" id="PF12589"/>
    </source>
</evidence>
<dbReference type="GO" id="GO:0005730">
    <property type="term" value="C:nucleolus"/>
    <property type="evidence" value="ECO:0007669"/>
    <property type="project" value="TreeGrafter"/>
</dbReference>
<accession>B6AI32</accession>
<dbReference type="GO" id="GO:0005737">
    <property type="term" value="C:cytoplasm"/>
    <property type="evidence" value="ECO:0007669"/>
    <property type="project" value="UniProtKB-SubCell"/>
</dbReference>
<evidence type="ECO:0000313" key="11">
    <source>
        <dbReference type="EMBL" id="EEA07873.1"/>
    </source>
</evidence>
<keyword evidence="8" id="KW-0539">Nucleus</keyword>
<dbReference type="EMBL" id="DS989735">
    <property type="protein sequence ID" value="EEA07873.1"/>
    <property type="molecule type" value="Genomic_DNA"/>
</dbReference>
<dbReference type="InterPro" id="IPR041698">
    <property type="entry name" value="Methyltransf_25"/>
</dbReference>
<dbReference type="VEuPathDB" id="CryptoDB:CMU_029480"/>
<comment type="similarity">
    <text evidence="3">Belongs to the class I-like SAM-binding methyltransferase superfamily. BUD23/WBSCR22 family.</text>
</comment>
<keyword evidence="12" id="KW-1185">Reference proteome</keyword>
<evidence type="ECO:0000256" key="2">
    <source>
        <dbReference type="ARBA" id="ARBA00004496"/>
    </source>
</evidence>
<feature type="domain" description="18S rRNA (guanine(1575)-N(7))-methyltransferase Bud23 C-terminal" evidence="9">
    <location>
        <begin position="203"/>
        <end position="284"/>
    </location>
</feature>
<dbReference type="InterPro" id="IPR039769">
    <property type="entry name" value="Bud23-like"/>
</dbReference>
<dbReference type="FunFam" id="3.40.50.150:FF:000017">
    <property type="entry name" value="probable 18S rRNA (Guanine-N(7))-methyltransferase"/>
    <property type="match status" value="1"/>
</dbReference>
<keyword evidence="6" id="KW-0808">Transferase</keyword>
<keyword evidence="7" id="KW-0949">S-adenosyl-L-methionine</keyword>
<keyword evidence="4" id="KW-0963">Cytoplasm</keyword>
<evidence type="ECO:0000256" key="6">
    <source>
        <dbReference type="ARBA" id="ARBA00022679"/>
    </source>
</evidence>
<feature type="domain" description="Methyltransferase" evidence="10">
    <location>
        <begin position="52"/>
        <end position="131"/>
    </location>
</feature>
<dbReference type="InterPro" id="IPR022238">
    <property type="entry name" value="Bud23_C"/>
</dbReference>
<dbReference type="PANTHER" id="PTHR12734:SF0">
    <property type="entry name" value="18S RRNA (GUANINE-N(7))-METHYLTRANSFERASE-RELATED"/>
    <property type="match status" value="1"/>
</dbReference>
<dbReference type="OMA" id="WIQEKKE"/>
<evidence type="ECO:0000313" key="12">
    <source>
        <dbReference type="Proteomes" id="UP000001460"/>
    </source>
</evidence>
<dbReference type="Proteomes" id="UP000001460">
    <property type="component" value="Unassembled WGS sequence"/>
</dbReference>
<name>B6AI32_CRYMR</name>
<evidence type="ECO:0000256" key="5">
    <source>
        <dbReference type="ARBA" id="ARBA00022603"/>
    </source>
</evidence>
<comment type="subcellular location">
    <subcellularLocation>
        <location evidence="2">Cytoplasm</location>
    </subcellularLocation>
    <subcellularLocation>
        <location evidence="1">Nucleus</location>
    </subcellularLocation>
</comment>